<evidence type="ECO:0000313" key="2">
    <source>
        <dbReference type="Proteomes" id="UP000345637"/>
    </source>
</evidence>
<reference evidence="1 2" key="1">
    <citation type="submission" date="2019-03" db="EMBL/GenBank/DDBJ databases">
        <authorList>
            <consortium name="Pathogen Informatics"/>
        </authorList>
    </citation>
    <scope>NUCLEOTIDE SEQUENCE [LARGE SCALE GENOMIC DNA]</scope>
    <source>
        <strain evidence="1 2">NCTC12998</strain>
    </source>
</reference>
<evidence type="ECO:0000313" key="1">
    <source>
        <dbReference type="EMBL" id="VFS55577.1"/>
    </source>
</evidence>
<proteinExistence type="predicted"/>
<protein>
    <submittedName>
        <fullName evidence="1">Uncharacterized protein</fullName>
    </submittedName>
</protein>
<name>A0A485A2H4_RAOPL</name>
<dbReference type="EMBL" id="CAADJE010000001">
    <property type="protein sequence ID" value="VFS55577.1"/>
    <property type="molecule type" value="Genomic_DNA"/>
</dbReference>
<organism evidence="1 2">
    <name type="scientific">Raoultella planticola</name>
    <name type="common">Klebsiella planticola</name>
    <dbReference type="NCBI Taxonomy" id="575"/>
    <lineage>
        <taxon>Bacteria</taxon>
        <taxon>Pseudomonadati</taxon>
        <taxon>Pseudomonadota</taxon>
        <taxon>Gammaproteobacteria</taxon>
        <taxon>Enterobacterales</taxon>
        <taxon>Enterobacteriaceae</taxon>
        <taxon>Klebsiella/Raoultella group</taxon>
        <taxon>Raoultella</taxon>
    </lineage>
</organism>
<sequence>MQVNIHRGTDRIGITVFQGLKNLMVLTQQHLRRRNVIEAHVADPVNCRFNILDGIPRQLTVGNQRQFLVKLIIQLKKII</sequence>
<dbReference type="Proteomes" id="UP000345637">
    <property type="component" value="Unassembled WGS sequence"/>
</dbReference>
<gene>
    <name evidence="1" type="ORF">NCTC12998_00174</name>
</gene>
<dbReference type="AlphaFoldDB" id="A0A485A2H4"/>
<accession>A0A485A2H4</accession>